<evidence type="ECO:0000313" key="2">
    <source>
        <dbReference type="EMBL" id="XCH39309.1"/>
    </source>
</evidence>
<evidence type="ECO:0000256" key="1">
    <source>
        <dbReference type="SAM" id="Phobius"/>
    </source>
</evidence>
<feature type="transmembrane region" description="Helical" evidence="1">
    <location>
        <begin position="6"/>
        <end position="24"/>
    </location>
</feature>
<keyword evidence="1" id="KW-0472">Membrane</keyword>
<reference evidence="2" key="1">
    <citation type="submission" date="2024-06" db="EMBL/GenBank/DDBJ databases">
        <title>North American crayfish harbour diverse members of the Nudiviridae.</title>
        <authorList>
            <person name="Stratton C."/>
            <person name="Bojko J."/>
        </authorList>
    </citation>
    <scope>NUCLEOTIDE SEQUENCE</scope>
    <source>
        <strain evidence="2">142H</strain>
    </source>
</reference>
<name>A0AAU8GF79_9VIRU</name>
<keyword evidence="1" id="KW-1133">Transmembrane helix</keyword>
<proteinExistence type="predicted"/>
<sequence length="47" mass="5656">MNCLIYLILIIMILLIIGLIIYNYTSYFFIMCGFEYNTLFYDICLNI</sequence>
<dbReference type="EMBL" id="PP955094">
    <property type="protein sequence ID" value="XCH39309.1"/>
    <property type="molecule type" value="Genomic_DNA"/>
</dbReference>
<keyword evidence="1" id="KW-0812">Transmembrane</keyword>
<protein>
    <submittedName>
        <fullName evidence="2">Uncharacterized protein</fullName>
    </submittedName>
</protein>
<gene>
    <name evidence="2" type="ORF">FpNV_064</name>
</gene>
<accession>A0AAU8GF79</accession>
<organism evidence="2">
    <name type="scientific">Faxonius propinquus nudivirus</name>
    <dbReference type="NCBI Taxonomy" id="3139431"/>
    <lineage>
        <taxon>Viruses</taxon>
        <taxon>Viruses incertae sedis</taxon>
        <taxon>Naldaviricetes</taxon>
        <taxon>Lefavirales</taxon>
        <taxon>Nudiviridae</taxon>
    </lineage>
</organism>